<keyword evidence="2" id="KW-0132">Cell division</keyword>
<dbReference type="GO" id="GO:0051304">
    <property type="term" value="P:chromosome separation"/>
    <property type="evidence" value="ECO:0007669"/>
    <property type="project" value="InterPro"/>
</dbReference>
<evidence type="ECO:0000256" key="1">
    <source>
        <dbReference type="ARBA" id="ARBA00022490"/>
    </source>
</evidence>
<dbReference type="PIRSF" id="PIRSF019345">
    <property type="entry name" value="ScpB"/>
    <property type="match status" value="1"/>
</dbReference>
<keyword evidence="6" id="KW-1185">Reference proteome</keyword>
<dbReference type="AlphaFoldDB" id="A0A848BBH8"/>
<evidence type="ECO:0000256" key="4">
    <source>
        <dbReference type="ARBA" id="ARBA00023306"/>
    </source>
</evidence>
<dbReference type="NCBIfam" id="TIGR00281">
    <property type="entry name" value="SMC-Scp complex subunit ScpB"/>
    <property type="match status" value="1"/>
</dbReference>
<dbReference type="PANTHER" id="PTHR34298">
    <property type="entry name" value="SEGREGATION AND CONDENSATION PROTEIN B"/>
    <property type="match status" value="1"/>
</dbReference>
<dbReference type="InterPro" id="IPR036388">
    <property type="entry name" value="WH-like_DNA-bd_sf"/>
</dbReference>
<dbReference type="Gene3D" id="1.10.10.10">
    <property type="entry name" value="Winged helix-like DNA-binding domain superfamily/Winged helix DNA-binding domain"/>
    <property type="match status" value="2"/>
</dbReference>
<dbReference type="Pfam" id="PF04079">
    <property type="entry name" value="SMC_ScpB"/>
    <property type="match status" value="1"/>
</dbReference>
<evidence type="ECO:0000313" key="6">
    <source>
        <dbReference type="Proteomes" id="UP000543804"/>
    </source>
</evidence>
<sequence>MDERDALGTLEAVLFAAGDPVRLDALQKIFAKPPETLRRLAEKLKERLEERGSGLTLREVAGGYQLVTRPEYYGAIEKLTQVVDRRLTAPTMETLSIIAFKQPITKAEIEAIRGVRAEKALARLLEYELIAEVGRKQAIGRPILYGTTDRFLQVFGLKSLEDLPSLPTDEEALAQLDVQQLSLIDRGRLPGN</sequence>
<dbReference type="InterPro" id="IPR005234">
    <property type="entry name" value="ScpB_csome_segregation"/>
</dbReference>
<evidence type="ECO:0000313" key="5">
    <source>
        <dbReference type="EMBL" id="NMD98637.1"/>
    </source>
</evidence>
<dbReference type="GO" id="GO:0051301">
    <property type="term" value="P:cell division"/>
    <property type="evidence" value="ECO:0007669"/>
    <property type="project" value="UniProtKB-KW"/>
</dbReference>
<protein>
    <submittedName>
        <fullName evidence="5">SMC-Scp complex subunit ScpB</fullName>
    </submittedName>
</protein>
<keyword evidence="1" id="KW-0963">Cytoplasm</keyword>
<keyword evidence="3" id="KW-0159">Chromosome partition</keyword>
<dbReference type="InterPro" id="IPR036390">
    <property type="entry name" value="WH_DNA-bd_sf"/>
</dbReference>
<dbReference type="Proteomes" id="UP000543804">
    <property type="component" value="Unassembled WGS sequence"/>
</dbReference>
<evidence type="ECO:0000256" key="2">
    <source>
        <dbReference type="ARBA" id="ARBA00022618"/>
    </source>
</evidence>
<comment type="caution">
    <text evidence="5">The sequence shown here is derived from an EMBL/GenBank/DDBJ whole genome shotgun (WGS) entry which is preliminary data.</text>
</comment>
<dbReference type="EMBL" id="JABAFA010000008">
    <property type="protein sequence ID" value="NMD98637.1"/>
    <property type="molecule type" value="Genomic_DNA"/>
</dbReference>
<gene>
    <name evidence="5" type="primary">scpB</name>
    <name evidence="5" type="ORF">HF878_03950</name>
</gene>
<dbReference type="SUPFAM" id="SSF46785">
    <property type="entry name" value="Winged helix' DNA-binding domain"/>
    <property type="match status" value="2"/>
</dbReference>
<reference evidence="5 6" key="1">
    <citation type="submission" date="2020-04" db="EMBL/GenBank/DDBJ databases">
        <authorList>
            <person name="Hitch T.C.A."/>
            <person name="Wylensek D."/>
            <person name="Clavel T."/>
        </authorList>
    </citation>
    <scope>NUCLEOTIDE SEQUENCE [LARGE SCALE GENOMIC DNA]</scope>
    <source>
        <strain evidence="5 6">PG-130-P53-12</strain>
    </source>
</reference>
<proteinExistence type="predicted"/>
<dbReference type="RefSeq" id="WP_031584547.1">
    <property type="nucleotide sequence ID" value="NZ_JABAFA010000008.1"/>
</dbReference>
<name>A0A848BBH8_9FIRM</name>
<accession>A0A848BBH8</accession>
<organism evidence="5 6">
    <name type="scientific">Selenomonas bovis</name>
    <dbReference type="NCBI Taxonomy" id="416586"/>
    <lineage>
        <taxon>Bacteria</taxon>
        <taxon>Bacillati</taxon>
        <taxon>Bacillota</taxon>
        <taxon>Negativicutes</taxon>
        <taxon>Selenomonadales</taxon>
        <taxon>Selenomonadaceae</taxon>
        <taxon>Selenomonas</taxon>
    </lineage>
</organism>
<keyword evidence="4" id="KW-0131">Cell cycle</keyword>
<dbReference type="PANTHER" id="PTHR34298:SF2">
    <property type="entry name" value="SEGREGATION AND CONDENSATION PROTEIN B"/>
    <property type="match status" value="1"/>
</dbReference>
<evidence type="ECO:0000256" key="3">
    <source>
        <dbReference type="ARBA" id="ARBA00022829"/>
    </source>
</evidence>